<dbReference type="Pfam" id="PF16198">
    <property type="entry name" value="TruB_C_2"/>
    <property type="match status" value="1"/>
</dbReference>
<dbReference type="NCBIfam" id="TIGR00431">
    <property type="entry name" value="TruB"/>
    <property type="match status" value="1"/>
</dbReference>
<sequence length="331" mass="33825">MTQSGIVLVDKPQGITSHDVVARTRKLAGTRKVGHAGTLDPLATGLLVLGLNNSTRLLTYVVGLDKEYEAVIRLGAATTTDDSEGETIFTAPAGAVEAVQPETIAAGLAALTGDILQTPSSVSAIRVDGKRAYTRVREGETVVLDARPVTIASIDVSAATPGTDAEGNAVLDVAARITCSTGTYIRAIARDLGDALGVGGHLTALRRTRIGPFEVAHAHTLDVLDPARDLVTPADTARALFPAVQLDEIQASELRDGKRIAVDPPPPAPGTEASARGPIAAIDPDGALIGLFELRGGLSRVLVNFARDAAPLPAADAPAAAATAPTLGASA</sequence>
<evidence type="ECO:0000256" key="3">
    <source>
        <dbReference type="ARBA" id="ARBA00022694"/>
    </source>
</evidence>
<feature type="domain" description="tRNA pseudouridylate synthase B C-terminal" evidence="8">
    <location>
        <begin position="186"/>
        <end position="226"/>
    </location>
</feature>
<proteinExistence type="inferred from homology"/>
<keyword evidence="10" id="KW-1185">Reference proteome</keyword>
<comment type="caution">
    <text evidence="9">The sequence shown here is derived from an EMBL/GenBank/DDBJ whole genome shotgun (WGS) entry which is preliminary data.</text>
</comment>
<evidence type="ECO:0000256" key="2">
    <source>
        <dbReference type="ARBA" id="ARBA00005642"/>
    </source>
</evidence>
<dbReference type="EC" id="5.4.99.25" evidence="5"/>
<dbReference type="SUPFAM" id="SSF88697">
    <property type="entry name" value="PUA domain-like"/>
    <property type="match status" value="1"/>
</dbReference>
<dbReference type="GO" id="GO:0031119">
    <property type="term" value="P:tRNA pseudouridine synthesis"/>
    <property type="evidence" value="ECO:0007669"/>
    <property type="project" value="UniProtKB-UniRule"/>
</dbReference>
<dbReference type="Pfam" id="PF01509">
    <property type="entry name" value="TruB_N"/>
    <property type="match status" value="1"/>
</dbReference>
<reference evidence="9 10" key="1">
    <citation type="journal article" date="2019" name="Microorganisms">
        <title>Systematic Affiliation and Genome Analysis of Subtercola vilae DB165(T) with Particular Emphasis on Cold Adaptation of an Isolate from a High-Altitude Cold Volcano Lake.</title>
        <authorList>
            <person name="Villalobos A.S."/>
            <person name="Wiese J."/>
            <person name="Imhoff J.F."/>
            <person name="Dorador C."/>
            <person name="Keller A."/>
            <person name="Hentschel U."/>
        </authorList>
    </citation>
    <scope>NUCLEOTIDE SEQUENCE [LARGE SCALE GENOMIC DNA]</scope>
    <source>
        <strain evidence="9 10">DB165</strain>
    </source>
</reference>
<evidence type="ECO:0000256" key="4">
    <source>
        <dbReference type="ARBA" id="ARBA00023235"/>
    </source>
</evidence>
<dbReference type="GO" id="GO:1990481">
    <property type="term" value="P:mRNA pseudouridine synthesis"/>
    <property type="evidence" value="ECO:0007669"/>
    <property type="project" value="TreeGrafter"/>
</dbReference>
<name>A0A4V4RDQ2_9MICO</name>
<evidence type="ECO:0000313" key="9">
    <source>
        <dbReference type="EMBL" id="TIH31204.1"/>
    </source>
</evidence>
<keyword evidence="4 5" id="KW-0413">Isomerase</keyword>
<dbReference type="Gene3D" id="2.30.130.10">
    <property type="entry name" value="PUA domain"/>
    <property type="match status" value="1"/>
</dbReference>
<organism evidence="9 10">
    <name type="scientific">Subtercola vilae</name>
    <dbReference type="NCBI Taxonomy" id="2056433"/>
    <lineage>
        <taxon>Bacteria</taxon>
        <taxon>Bacillati</taxon>
        <taxon>Actinomycetota</taxon>
        <taxon>Actinomycetes</taxon>
        <taxon>Micrococcales</taxon>
        <taxon>Microbacteriaceae</taxon>
        <taxon>Subtercola</taxon>
    </lineage>
</organism>
<gene>
    <name evidence="5 9" type="primary">truB</name>
    <name evidence="9" type="ORF">D4765_16685</name>
</gene>
<feature type="domain" description="Pseudouridine synthase II N-terminal" evidence="6">
    <location>
        <begin position="25"/>
        <end position="185"/>
    </location>
</feature>
<dbReference type="InterPro" id="IPR002501">
    <property type="entry name" value="PsdUridine_synth_N"/>
</dbReference>
<dbReference type="InterPro" id="IPR015947">
    <property type="entry name" value="PUA-like_sf"/>
</dbReference>
<keyword evidence="3 5" id="KW-0819">tRNA processing</keyword>
<accession>A0A4V4RDQ2</accession>
<dbReference type="InterPro" id="IPR032819">
    <property type="entry name" value="TruB_C"/>
</dbReference>
<dbReference type="GO" id="GO:0160148">
    <property type="term" value="F:tRNA pseudouridine(55) synthase activity"/>
    <property type="evidence" value="ECO:0007669"/>
    <property type="project" value="UniProtKB-EC"/>
</dbReference>
<dbReference type="GO" id="GO:0003723">
    <property type="term" value="F:RNA binding"/>
    <property type="evidence" value="ECO:0007669"/>
    <property type="project" value="InterPro"/>
</dbReference>
<dbReference type="PANTHER" id="PTHR13767">
    <property type="entry name" value="TRNA-PSEUDOURIDINE SYNTHASE"/>
    <property type="match status" value="1"/>
</dbReference>
<evidence type="ECO:0000259" key="6">
    <source>
        <dbReference type="Pfam" id="PF01509"/>
    </source>
</evidence>
<dbReference type="HAMAP" id="MF_01080">
    <property type="entry name" value="TruB_bact"/>
    <property type="match status" value="1"/>
</dbReference>
<comment type="function">
    <text evidence="5">Responsible for synthesis of pseudouridine from uracil-55 in the psi GC loop of transfer RNAs.</text>
</comment>
<dbReference type="InterPro" id="IPR020103">
    <property type="entry name" value="PsdUridine_synth_cat_dom_sf"/>
</dbReference>
<evidence type="ECO:0000256" key="1">
    <source>
        <dbReference type="ARBA" id="ARBA00000385"/>
    </source>
</evidence>
<comment type="similarity">
    <text evidence="2 5">Belongs to the pseudouridine synthase TruB family. Type 1 subfamily.</text>
</comment>
<evidence type="ECO:0000259" key="7">
    <source>
        <dbReference type="Pfam" id="PF09142"/>
    </source>
</evidence>
<evidence type="ECO:0000259" key="8">
    <source>
        <dbReference type="Pfam" id="PF16198"/>
    </source>
</evidence>
<dbReference type="SUPFAM" id="SSF55120">
    <property type="entry name" value="Pseudouridine synthase"/>
    <property type="match status" value="1"/>
</dbReference>
<dbReference type="InterPro" id="IPR036974">
    <property type="entry name" value="PUA_sf"/>
</dbReference>
<dbReference type="AlphaFoldDB" id="A0A4V4RDQ2"/>
<dbReference type="Pfam" id="PF09142">
    <property type="entry name" value="TruB_C"/>
    <property type="match status" value="1"/>
</dbReference>
<evidence type="ECO:0000256" key="5">
    <source>
        <dbReference type="HAMAP-Rule" id="MF_01080"/>
    </source>
</evidence>
<comment type="catalytic activity">
    <reaction evidence="1 5">
        <text>uridine(55) in tRNA = pseudouridine(55) in tRNA</text>
        <dbReference type="Rhea" id="RHEA:42532"/>
        <dbReference type="Rhea" id="RHEA-COMP:10101"/>
        <dbReference type="Rhea" id="RHEA-COMP:10102"/>
        <dbReference type="ChEBI" id="CHEBI:65314"/>
        <dbReference type="ChEBI" id="CHEBI:65315"/>
        <dbReference type="EC" id="5.4.99.25"/>
    </reaction>
</comment>
<dbReference type="CDD" id="cd02573">
    <property type="entry name" value="PseudoU_synth_EcTruB"/>
    <property type="match status" value="1"/>
</dbReference>
<feature type="domain" description="tRNA pseudouridine synthase II TruB subfamily 2 C-terminal" evidence="7">
    <location>
        <begin position="241"/>
        <end position="305"/>
    </location>
</feature>
<protein>
    <recommendedName>
        <fullName evidence="5">tRNA pseudouridine synthase B</fullName>
        <ecNumber evidence="5">5.4.99.25</ecNumber>
    </recommendedName>
    <alternativeName>
        <fullName evidence="5">tRNA pseudouridine(55) synthase</fullName>
        <shortName evidence="5">Psi55 synthase</shortName>
    </alternativeName>
    <alternativeName>
        <fullName evidence="5">tRNA pseudouridylate synthase</fullName>
    </alternativeName>
    <alternativeName>
        <fullName evidence="5">tRNA-uridine isomerase</fullName>
    </alternativeName>
</protein>
<evidence type="ECO:0000313" key="10">
    <source>
        <dbReference type="Proteomes" id="UP000306192"/>
    </source>
</evidence>
<dbReference type="EMBL" id="QYRT01000047">
    <property type="protein sequence ID" value="TIH31204.1"/>
    <property type="molecule type" value="Genomic_DNA"/>
</dbReference>
<dbReference type="Gene3D" id="3.30.2350.10">
    <property type="entry name" value="Pseudouridine synthase"/>
    <property type="match status" value="1"/>
</dbReference>
<dbReference type="InterPro" id="IPR015225">
    <property type="entry name" value="tRNA_psdUridine_synth_fam2_C"/>
</dbReference>
<dbReference type="PANTHER" id="PTHR13767:SF2">
    <property type="entry name" value="PSEUDOURIDYLATE SYNTHASE TRUB1"/>
    <property type="match status" value="1"/>
</dbReference>
<dbReference type="OrthoDB" id="9802309at2"/>
<feature type="active site" description="Nucleophile" evidence="5">
    <location>
        <position position="40"/>
    </location>
</feature>
<dbReference type="Proteomes" id="UP000306192">
    <property type="component" value="Unassembled WGS sequence"/>
</dbReference>
<dbReference type="InterPro" id="IPR014780">
    <property type="entry name" value="tRNA_psdUridine_synth_TruB"/>
</dbReference>